<dbReference type="Proteomes" id="UP000317648">
    <property type="component" value="Chromosome"/>
</dbReference>
<organism evidence="4 5">
    <name type="scientific">Lignipirellula cremea</name>
    <dbReference type="NCBI Taxonomy" id="2528010"/>
    <lineage>
        <taxon>Bacteria</taxon>
        <taxon>Pseudomonadati</taxon>
        <taxon>Planctomycetota</taxon>
        <taxon>Planctomycetia</taxon>
        <taxon>Pirellulales</taxon>
        <taxon>Pirellulaceae</taxon>
        <taxon>Lignipirellula</taxon>
    </lineage>
</organism>
<dbReference type="SUPFAM" id="SSF82171">
    <property type="entry name" value="DPP6 N-terminal domain-like"/>
    <property type="match status" value="1"/>
</dbReference>
<dbReference type="Gene3D" id="2.120.10.30">
    <property type="entry name" value="TolB, C-terminal domain"/>
    <property type="match status" value="1"/>
</dbReference>
<keyword evidence="2" id="KW-0732">Signal</keyword>
<feature type="chain" id="PRO_5022150428" description="Hydrazine synthase alpha subunit middle domain-containing protein" evidence="2">
    <location>
        <begin position="21"/>
        <end position="1015"/>
    </location>
</feature>
<protein>
    <recommendedName>
        <fullName evidence="3">Hydrazine synthase alpha subunit middle domain-containing protein</fullName>
    </recommendedName>
</protein>
<keyword evidence="5" id="KW-1185">Reference proteome</keyword>
<proteinExistence type="predicted"/>
<dbReference type="KEGG" id="lcre:Pla8534_01850"/>
<evidence type="ECO:0000256" key="1">
    <source>
        <dbReference type="SAM" id="MobiDB-lite"/>
    </source>
</evidence>
<evidence type="ECO:0000259" key="3">
    <source>
        <dbReference type="Pfam" id="PF18582"/>
    </source>
</evidence>
<evidence type="ECO:0000313" key="4">
    <source>
        <dbReference type="EMBL" id="QDU92437.1"/>
    </source>
</evidence>
<dbReference type="RefSeq" id="WP_145048383.1">
    <property type="nucleotide sequence ID" value="NZ_CP036433.1"/>
</dbReference>
<feature type="signal peptide" evidence="2">
    <location>
        <begin position="1"/>
        <end position="20"/>
    </location>
</feature>
<dbReference type="InterPro" id="IPR011042">
    <property type="entry name" value="6-blade_b-propeller_TolB-like"/>
</dbReference>
<evidence type="ECO:0000313" key="5">
    <source>
        <dbReference type="Proteomes" id="UP000317648"/>
    </source>
</evidence>
<sequence precursor="true">MKFTSVPLLVLLLAAAPALAQKVEIKPVLNVNPPPIATDKTVAYDYDIVYVRAPRYGDDKQSNWAEVFHPTVLDPGADLMLLHPDGNEELLVEGGQGSVADPYISFDGEWVYYAKFHNAEKGAPAAEAGSDLYKMHLPSRRIVQLTHGEFTPNTGAADWSRNHQFPVFNLGPCPLPGGRLMFTSNRQGYKPLKGYTTANLQLFVMDNDGKNVECIGHLNVNAALHPTILKDGRVLFSTYESQGRRDIRIWGLWSIHPDGSNWAPVISAFSHDLAVHFQTQLSDGSLIVEEYYNLNNNGFGTYLKLPPHARQGYAGFGSADPEDSRNLRLAGRSSMGHIFPMKFSPDGIEMLTPFARSSDWAAEPSVRADKESPRVGKVTHPSGAPDNHLLTVWSPGPATTNTAPRLPAVDGGIYLLKDGQPIEEPGQMLLIKNDPRYNECWPRAVVSYERIYGVAEPQRIAPTANDGKLSPHLPEGTPFGLVGTSSFYKRESYPGGGVPEGTVTAAWTGGRDDSGYENLGPFFSDSGGNWTSQGADVGKYGNDEIHAVRILAMEGTTNASGQRFRNHANERLRILGEIPLRKFHEGKQPLDPDGNPDTSFLAKIPADVAFTFQTLDRHGLVLNMSQTWHQLRPGEVRHDCGGCHAHSQQPTLFEETAAARPDYQLFDLTHHVPLLADKSRDETGPQWDSENKTGLRLTDATVVNVEYHRDIVPIFQRSCIACHSEKNGARPAAGLVLDDETEVAGLPGSYYRLAWESEKGWIDVKFGPPPISRSGTWGQPNGSRYVRKFQARRSLLAWKLMGRRMDGWSNDDFPSAATPGDFTTLTQAGERIWREDLTEREQHRLREQADLDYTGSIMPPPAAVKAGKVQPLSDEDRRTIFRWIDLGCPVDLDHALVTPERPSYGWLGDDKRPTLTIAAPAPGANAAVTRILIGMDDYYTGLDLSSFSVTTDFPVGDAPPGTNLATQFLQKSRGAWELRLPAPMTRAGRIAVSVKDNQGNISELVRSFNVEPAAK</sequence>
<accession>A0A518DKS8</accession>
<dbReference type="AlphaFoldDB" id="A0A518DKS8"/>
<dbReference type="InterPro" id="IPR040698">
    <property type="entry name" value="HZS_alpha_mid"/>
</dbReference>
<dbReference type="OrthoDB" id="221261at2"/>
<dbReference type="Pfam" id="PF18582">
    <property type="entry name" value="HZS_alpha"/>
    <property type="match status" value="1"/>
</dbReference>
<name>A0A518DKS8_9BACT</name>
<feature type="region of interest" description="Disordered" evidence="1">
    <location>
        <begin position="362"/>
        <end position="390"/>
    </location>
</feature>
<evidence type="ECO:0000256" key="2">
    <source>
        <dbReference type="SAM" id="SignalP"/>
    </source>
</evidence>
<reference evidence="4 5" key="1">
    <citation type="submission" date="2019-02" db="EMBL/GenBank/DDBJ databases">
        <title>Deep-cultivation of Planctomycetes and their phenomic and genomic characterization uncovers novel biology.</title>
        <authorList>
            <person name="Wiegand S."/>
            <person name="Jogler M."/>
            <person name="Boedeker C."/>
            <person name="Pinto D."/>
            <person name="Vollmers J."/>
            <person name="Rivas-Marin E."/>
            <person name="Kohn T."/>
            <person name="Peeters S.H."/>
            <person name="Heuer A."/>
            <person name="Rast P."/>
            <person name="Oberbeckmann S."/>
            <person name="Bunk B."/>
            <person name="Jeske O."/>
            <person name="Meyerdierks A."/>
            <person name="Storesund J.E."/>
            <person name="Kallscheuer N."/>
            <person name="Luecker S."/>
            <person name="Lage O.M."/>
            <person name="Pohl T."/>
            <person name="Merkel B.J."/>
            <person name="Hornburger P."/>
            <person name="Mueller R.-W."/>
            <person name="Bruemmer F."/>
            <person name="Labrenz M."/>
            <person name="Spormann A.M."/>
            <person name="Op den Camp H."/>
            <person name="Overmann J."/>
            <person name="Amann R."/>
            <person name="Jetten M.S.M."/>
            <person name="Mascher T."/>
            <person name="Medema M.H."/>
            <person name="Devos D.P."/>
            <person name="Kaster A.-K."/>
            <person name="Ovreas L."/>
            <person name="Rohde M."/>
            <person name="Galperin M.Y."/>
            <person name="Jogler C."/>
        </authorList>
    </citation>
    <scope>NUCLEOTIDE SEQUENCE [LARGE SCALE GENOMIC DNA]</scope>
    <source>
        <strain evidence="4 5">Pla85_3_4</strain>
    </source>
</reference>
<feature type="domain" description="Hydrazine synthase alpha subunit middle" evidence="3">
    <location>
        <begin position="545"/>
        <end position="644"/>
    </location>
</feature>
<dbReference type="EMBL" id="CP036433">
    <property type="protein sequence ID" value="QDU92437.1"/>
    <property type="molecule type" value="Genomic_DNA"/>
</dbReference>
<gene>
    <name evidence="4" type="ORF">Pla8534_01850</name>
</gene>